<dbReference type="Gene3D" id="3.10.20.30">
    <property type="match status" value="1"/>
</dbReference>
<protein>
    <submittedName>
        <fullName evidence="1">Molybdopterin converting factor, small subunit</fullName>
    </submittedName>
</protein>
<proteinExistence type="predicted"/>
<evidence type="ECO:0000313" key="1">
    <source>
        <dbReference type="EMBL" id="BAF58792.1"/>
    </source>
</evidence>
<dbReference type="Pfam" id="PF02597">
    <property type="entry name" value="ThiS"/>
    <property type="match status" value="1"/>
</dbReference>
<sequence>MRITARYYGFFSTVTKKLFEQLNVAENITVGDLIEMLAGLYGYKFRDLCFIRPLYSERDYINVNVNTLDLNNVKKFPAGLDTPLREGDTVSFGPVGGAA</sequence>
<dbReference type="SUPFAM" id="SSF54285">
    <property type="entry name" value="MoaD/ThiS"/>
    <property type="match status" value="1"/>
</dbReference>
<dbReference type="HOGENOM" id="CLU_2317712_0_0_9"/>
<dbReference type="KEGG" id="pth:PTH_0611"/>
<organism evidence="1 2">
    <name type="scientific">Pelotomaculum thermopropionicum (strain DSM 13744 / JCM 10971 / SI)</name>
    <dbReference type="NCBI Taxonomy" id="370438"/>
    <lineage>
        <taxon>Bacteria</taxon>
        <taxon>Bacillati</taxon>
        <taxon>Bacillota</taxon>
        <taxon>Clostridia</taxon>
        <taxon>Eubacteriales</taxon>
        <taxon>Desulfotomaculaceae</taxon>
        <taxon>Pelotomaculum</taxon>
    </lineage>
</organism>
<dbReference type="InterPro" id="IPR016155">
    <property type="entry name" value="Mopterin_synth/thiamin_S_b"/>
</dbReference>
<dbReference type="AlphaFoldDB" id="A5D4P5"/>
<keyword evidence="2" id="KW-1185">Reference proteome</keyword>
<name>A5D4P5_PELTS</name>
<reference evidence="2" key="1">
    <citation type="journal article" date="2008" name="Genome Res.">
        <title>The genome of Pelotomaculum thermopropionicum reveals niche-associated evolution in anaerobic microbiota.</title>
        <authorList>
            <person name="Kosaka T."/>
            <person name="Kato S."/>
            <person name="Shimoyama T."/>
            <person name="Ishii S."/>
            <person name="Abe T."/>
            <person name="Watanabe K."/>
        </authorList>
    </citation>
    <scope>NUCLEOTIDE SEQUENCE [LARGE SCALE GENOMIC DNA]</scope>
    <source>
        <strain evidence="2">DSM 13744 / JCM 10971 / SI</strain>
    </source>
</reference>
<dbReference type="CDD" id="cd17040">
    <property type="entry name" value="Ubl_MoaD_like"/>
    <property type="match status" value="1"/>
</dbReference>
<dbReference type="InterPro" id="IPR012675">
    <property type="entry name" value="Beta-grasp_dom_sf"/>
</dbReference>
<gene>
    <name evidence="1" type="primary">MoaD</name>
    <name evidence="1" type="ordered locus">PTH_0611</name>
</gene>
<dbReference type="InterPro" id="IPR003749">
    <property type="entry name" value="ThiS/MoaD-like"/>
</dbReference>
<dbReference type="Proteomes" id="UP000006556">
    <property type="component" value="Chromosome"/>
</dbReference>
<accession>A5D4P5</accession>
<evidence type="ECO:0000313" key="2">
    <source>
        <dbReference type="Proteomes" id="UP000006556"/>
    </source>
</evidence>
<dbReference type="STRING" id="370438.PTH_0611"/>
<dbReference type="EMBL" id="AP009389">
    <property type="protein sequence ID" value="BAF58792.1"/>
    <property type="molecule type" value="Genomic_DNA"/>
</dbReference>
<dbReference type="eggNOG" id="COG1977">
    <property type="taxonomic scope" value="Bacteria"/>
</dbReference>